<feature type="domain" description="DDE" evidence="1">
    <location>
        <begin position="10"/>
        <end position="54"/>
    </location>
</feature>
<comment type="caution">
    <text evidence="2">The sequence shown here is derived from an EMBL/GenBank/DDBJ whole genome shotgun (WGS) entry which is preliminary data.</text>
</comment>
<dbReference type="Proteomes" id="UP000198431">
    <property type="component" value="Unassembled WGS sequence"/>
</dbReference>
<evidence type="ECO:0000313" key="3">
    <source>
        <dbReference type="Proteomes" id="UP000198431"/>
    </source>
</evidence>
<proteinExistence type="predicted"/>
<evidence type="ECO:0000259" key="1">
    <source>
        <dbReference type="Pfam" id="PF13610"/>
    </source>
</evidence>
<dbReference type="AlphaFoldDB" id="A0AB36NWA3"/>
<gene>
    <name evidence="2" type="ORF">B0A72_18905</name>
</gene>
<sequence>MKKRKGKAGASWSLDKTYIKVKGIWCYLDRTVDKLGNTIDFLLTRKKQRMNAQKYNISNI</sequence>
<name>A0AB36NWA3_9FLAO</name>
<protein>
    <submittedName>
        <fullName evidence="2">DDE domain-containing protein</fullName>
    </submittedName>
</protein>
<evidence type="ECO:0000313" key="2">
    <source>
        <dbReference type="EMBL" id="OXB00843.1"/>
    </source>
</evidence>
<organism evidence="2 3">
    <name type="scientific">Flavobacterium pectinovorum</name>
    <dbReference type="NCBI Taxonomy" id="29533"/>
    <lineage>
        <taxon>Bacteria</taxon>
        <taxon>Pseudomonadati</taxon>
        <taxon>Bacteroidota</taxon>
        <taxon>Flavobacteriia</taxon>
        <taxon>Flavobacteriales</taxon>
        <taxon>Flavobacteriaceae</taxon>
        <taxon>Flavobacterium</taxon>
    </lineage>
</organism>
<accession>A0AB36NWA3</accession>
<dbReference type="InterPro" id="IPR032874">
    <property type="entry name" value="DDE_dom"/>
</dbReference>
<dbReference type="Pfam" id="PF13610">
    <property type="entry name" value="DDE_Tnp_IS240"/>
    <property type="match status" value="1"/>
</dbReference>
<dbReference type="RefSeq" id="WP_052483760.1">
    <property type="nucleotide sequence ID" value="NZ_FRBX01000008.1"/>
</dbReference>
<reference evidence="2 3" key="1">
    <citation type="submission" date="2016-11" db="EMBL/GenBank/DDBJ databases">
        <title>Whole genomes of Flavobacteriaceae.</title>
        <authorList>
            <person name="Stine C."/>
            <person name="Li C."/>
            <person name="Tadesse D."/>
        </authorList>
    </citation>
    <scope>NUCLEOTIDE SEQUENCE [LARGE SCALE GENOMIC DNA]</scope>
    <source>
        <strain evidence="2 3">ATCC 19366</strain>
    </source>
</reference>
<dbReference type="EMBL" id="MUHB01000020">
    <property type="protein sequence ID" value="OXB00843.1"/>
    <property type="molecule type" value="Genomic_DNA"/>
</dbReference>